<proteinExistence type="predicted"/>
<dbReference type="Proteomes" id="UP000593566">
    <property type="component" value="Unassembled WGS sequence"/>
</dbReference>
<name>A0A8H6FKW8_9LECA</name>
<dbReference type="GeneID" id="59333172"/>
<evidence type="ECO:0000313" key="1">
    <source>
        <dbReference type="EMBL" id="KAF6230424.1"/>
    </source>
</evidence>
<organism evidence="1 2">
    <name type="scientific">Letharia lupina</name>
    <dbReference type="NCBI Taxonomy" id="560253"/>
    <lineage>
        <taxon>Eukaryota</taxon>
        <taxon>Fungi</taxon>
        <taxon>Dikarya</taxon>
        <taxon>Ascomycota</taxon>
        <taxon>Pezizomycotina</taxon>
        <taxon>Lecanoromycetes</taxon>
        <taxon>OSLEUM clade</taxon>
        <taxon>Lecanoromycetidae</taxon>
        <taxon>Lecanorales</taxon>
        <taxon>Lecanorineae</taxon>
        <taxon>Parmeliaceae</taxon>
        <taxon>Letharia</taxon>
    </lineage>
</organism>
<protein>
    <submittedName>
        <fullName evidence="1">Uncharacterized protein</fullName>
    </submittedName>
</protein>
<accession>A0A8H6FKW8</accession>
<dbReference type="SUPFAM" id="SSF69318">
    <property type="entry name" value="Integrin alpha N-terminal domain"/>
    <property type="match status" value="1"/>
</dbReference>
<evidence type="ECO:0000313" key="2">
    <source>
        <dbReference type="Proteomes" id="UP000593566"/>
    </source>
</evidence>
<reference evidence="1 2" key="1">
    <citation type="journal article" date="2020" name="Genomics">
        <title>Complete, high-quality genomes from long-read metagenomic sequencing of two wolf lichen thalli reveals enigmatic genome architecture.</title>
        <authorList>
            <person name="McKenzie S.K."/>
            <person name="Walston R.F."/>
            <person name="Allen J.L."/>
        </authorList>
    </citation>
    <scope>NUCLEOTIDE SEQUENCE [LARGE SCALE GENOMIC DNA]</scope>
    <source>
        <strain evidence="1">WasteWater1</strain>
    </source>
</reference>
<gene>
    <name evidence="1" type="ORF">HO133_004766</name>
</gene>
<dbReference type="EMBL" id="JACCJB010000002">
    <property type="protein sequence ID" value="KAF6230424.1"/>
    <property type="molecule type" value="Genomic_DNA"/>
</dbReference>
<dbReference type="RefSeq" id="XP_037157681.1">
    <property type="nucleotide sequence ID" value="XM_037295680.1"/>
</dbReference>
<dbReference type="AlphaFoldDB" id="A0A8H6FKW8"/>
<dbReference type="InterPro" id="IPR028994">
    <property type="entry name" value="Integrin_alpha_N"/>
</dbReference>
<sequence>MGDPASAMAALGLAANIGQMIEYSIRIVTKSKELRKSLDGSLPENRHKQVVTESLLSASCTLSAFIESCKAADKALSPEDEHLRDISSACGAIASDLLDELERLRLMSGTKHVKWNSFRQALKTVWGKAKLDLLAHTLEMYRNELKTILQISILKRLDVSDGRLIGLDETSQSILKETQASRKLSEDNFMVLLESFRRLHVSSSGANYSPVSRQVEGVGGYDLRSPLDHITTFDYDHTGKLDHLVLYRPGHGAIFIVRNNNNNFTPVYAQADGGSGIGGYDLQDSRDRIFAFDYSHSGKLDHLALYRPGTGTMWILENKSGVFNAVYAQGSPGAGIGGYDLASSADRAFAFDYTHSGKLDHLVLYRPGTGTMWILENKCGVFTAVYAQGSPGAGIGGYDLGSPADRAFAFDCSSSGKPDHIVLYRPGTGTIWILQNRRGDFSPVYHTGDPGSGIGGYFIKSPDDKAFAFDFNGSGMADHLAFYRPGAGTFWILENIQGVFRFVFAEGNPGTEGDSGGGIGGYDLLSSADRAFGFDYTGSGRANRMALYRPGTGTFWVLQRDINNT</sequence>
<keyword evidence="2" id="KW-1185">Reference proteome</keyword>
<comment type="caution">
    <text evidence="1">The sequence shown here is derived from an EMBL/GenBank/DDBJ whole genome shotgun (WGS) entry which is preliminary data.</text>
</comment>